<reference evidence="1 2" key="1">
    <citation type="submission" date="2012-03" db="EMBL/GenBank/DDBJ databases">
        <authorList>
            <person name="Durkin A.S."/>
            <person name="McCorrison J."/>
            <person name="Torralba M."/>
            <person name="Gillis M."/>
            <person name="Methe B."/>
            <person name="Sutton G."/>
            <person name="Nelson K.E."/>
        </authorList>
    </citation>
    <scope>NUCLEOTIDE SEQUENCE [LARGE SCALE GENOMIC DNA]</scope>
    <source>
        <strain evidence="1 2">F0468</strain>
    </source>
</reference>
<dbReference type="Proteomes" id="UP000005039">
    <property type="component" value="Unassembled WGS sequence"/>
</dbReference>
<name>I0R798_9FIRM</name>
<sequence>YALDTNSYLPCKHGGIISPVTSGQEYTLSKSYNKYPKFLNDNGTVDELIVKKLLLRNVSVMKENEIDALIKLGIYLCVCEDVNIIKKIICCAYVSTTADKQIPNVPICQHTLLDNFIYVSGYANSYARFCGLSNKVFIIKPITWSKLTEICNKLKRFIKDNAMFGIEDMVSNATDERIQRNFLNVKLLDEVILAGNLYNYQFNEELLFNIELNKDEAKHFMGYTLKYDDGELVDLGVNPYVGVATEWGIEVKLQEVYIFVTSGNGVFKSSKDFASEALDSVGAKNSDGAALVAWGTAIAALILTIPSIAAAPLATPLSIACTVGGLASGILDSARINNELLNNKMIYLESLYKNLNVLKLGKELALYTVITLRKSKLLKIDQKLWSDYESLHSNTSRAKARKSGYLTKDTNMRADKLLLERLGMNYSYTINPFDSHNTEKAIKNFNNNMKHIRVWNEQEKKYKTISESEGLEEFKEIKSLQEMFEYMKKVSDKGALYIDELDIIGHDRTAQFTKFIYDYGNGEEKVITDYGKIDFGDLFE</sequence>
<gene>
    <name evidence="1" type="ORF">HMPREF9970_0266</name>
</gene>
<dbReference type="AlphaFoldDB" id="I0R798"/>
<comment type="caution">
    <text evidence="1">The sequence shown here is derived from an EMBL/GenBank/DDBJ whole genome shotgun (WGS) entry which is preliminary data.</text>
</comment>
<accession>I0R798</accession>
<protein>
    <submittedName>
        <fullName evidence="1">Uncharacterized protein</fullName>
    </submittedName>
</protein>
<evidence type="ECO:0000313" key="2">
    <source>
        <dbReference type="Proteomes" id="UP000005039"/>
    </source>
</evidence>
<dbReference type="PATRIC" id="fig|1095750.3.peg.1669"/>
<organism evidence="1 2">
    <name type="scientific">Lachnoanaerobaculum saburreum F0468</name>
    <dbReference type="NCBI Taxonomy" id="1095750"/>
    <lineage>
        <taxon>Bacteria</taxon>
        <taxon>Bacillati</taxon>
        <taxon>Bacillota</taxon>
        <taxon>Clostridia</taxon>
        <taxon>Lachnospirales</taxon>
        <taxon>Lachnospiraceae</taxon>
        <taxon>Lachnoanaerobaculum</taxon>
    </lineage>
</organism>
<dbReference type="EMBL" id="AJGH01000078">
    <property type="protein sequence ID" value="EIC95556.1"/>
    <property type="molecule type" value="Genomic_DNA"/>
</dbReference>
<evidence type="ECO:0000313" key="1">
    <source>
        <dbReference type="EMBL" id="EIC95556.1"/>
    </source>
</evidence>
<dbReference type="RefSeq" id="WP_008754196.1">
    <property type="nucleotide sequence ID" value="NZ_AJGH01000078.1"/>
</dbReference>
<proteinExistence type="predicted"/>
<feature type="non-terminal residue" evidence="1">
    <location>
        <position position="1"/>
    </location>
</feature>
<keyword evidence="2" id="KW-1185">Reference proteome</keyword>